<dbReference type="OrthoDB" id="7451058at2"/>
<keyword evidence="2" id="KW-1185">Reference proteome</keyword>
<dbReference type="EMBL" id="SNZF01000013">
    <property type="protein sequence ID" value="TDR34663.1"/>
    <property type="molecule type" value="Genomic_DNA"/>
</dbReference>
<dbReference type="Proteomes" id="UP000294958">
    <property type="component" value="Unassembled WGS sequence"/>
</dbReference>
<organism evidence="1 2">
    <name type="scientific">Aquamicrobium defluvii</name>
    <dbReference type="NCBI Taxonomy" id="69279"/>
    <lineage>
        <taxon>Bacteria</taxon>
        <taxon>Pseudomonadati</taxon>
        <taxon>Pseudomonadota</taxon>
        <taxon>Alphaproteobacteria</taxon>
        <taxon>Hyphomicrobiales</taxon>
        <taxon>Phyllobacteriaceae</taxon>
        <taxon>Aquamicrobium</taxon>
    </lineage>
</organism>
<evidence type="ECO:0000313" key="2">
    <source>
        <dbReference type="Proteomes" id="UP000294958"/>
    </source>
</evidence>
<gene>
    <name evidence="1" type="ORF">DES43_11394</name>
</gene>
<reference evidence="1 2" key="1">
    <citation type="submission" date="2019-03" db="EMBL/GenBank/DDBJ databases">
        <title>Genomic Encyclopedia of Type Strains, Phase IV (KMG-IV): sequencing the most valuable type-strain genomes for metagenomic binning, comparative biology and taxonomic classification.</title>
        <authorList>
            <person name="Goeker M."/>
        </authorList>
    </citation>
    <scope>NUCLEOTIDE SEQUENCE [LARGE SCALE GENOMIC DNA]</scope>
    <source>
        <strain evidence="1 2">DSM 11603</strain>
    </source>
</reference>
<comment type="caution">
    <text evidence="1">The sequence shown here is derived from an EMBL/GenBank/DDBJ whole genome shotgun (WGS) entry which is preliminary data.</text>
</comment>
<accession>A0A4V3DKI9</accession>
<protein>
    <submittedName>
        <fullName evidence="1">Uncharacterized protein</fullName>
    </submittedName>
</protein>
<proteinExistence type="predicted"/>
<name>A0A4V3DKI9_9HYPH</name>
<dbReference type="AlphaFoldDB" id="A0A4V3DKI9"/>
<sequence length="62" mass="7076">MGVGPIQYSSIRLYTSGWPPDETTLFTRCIRAMDRVYLDHANSDGKPKEFSREMFRGAFSGK</sequence>
<evidence type="ECO:0000313" key="1">
    <source>
        <dbReference type="EMBL" id="TDR34663.1"/>
    </source>
</evidence>